<keyword evidence="1" id="KW-1133">Transmembrane helix</keyword>
<proteinExistence type="predicted"/>
<evidence type="ECO:0000256" key="1">
    <source>
        <dbReference type="SAM" id="Phobius"/>
    </source>
</evidence>
<keyword evidence="3" id="KW-1185">Reference proteome</keyword>
<reference evidence="2 3" key="1">
    <citation type="submission" date="2014-03" db="EMBL/GenBank/DDBJ databases">
        <title>Draft genome of the hookworm Oesophagostomum dentatum.</title>
        <authorList>
            <person name="Mitreva M."/>
        </authorList>
    </citation>
    <scope>NUCLEOTIDE SEQUENCE [LARGE SCALE GENOMIC DNA]</scope>
    <source>
        <strain evidence="2 3">OD-Hann</strain>
    </source>
</reference>
<feature type="transmembrane region" description="Helical" evidence="1">
    <location>
        <begin position="23"/>
        <end position="45"/>
    </location>
</feature>
<organism evidence="2 3">
    <name type="scientific">Oesophagostomum dentatum</name>
    <name type="common">Nodular worm</name>
    <dbReference type="NCBI Taxonomy" id="61180"/>
    <lineage>
        <taxon>Eukaryota</taxon>
        <taxon>Metazoa</taxon>
        <taxon>Ecdysozoa</taxon>
        <taxon>Nematoda</taxon>
        <taxon>Chromadorea</taxon>
        <taxon>Rhabditida</taxon>
        <taxon>Rhabditina</taxon>
        <taxon>Rhabditomorpha</taxon>
        <taxon>Strongyloidea</taxon>
        <taxon>Strongylidae</taxon>
        <taxon>Oesophagostomum</taxon>
    </lineage>
</organism>
<dbReference type="AlphaFoldDB" id="A0A0B1SLA8"/>
<evidence type="ECO:0000313" key="2">
    <source>
        <dbReference type="EMBL" id="KHJ86103.1"/>
    </source>
</evidence>
<name>A0A0B1SLA8_OESDE</name>
<keyword evidence="1" id="KW-0812">Transmembrane</keyword>
<sequence>MQYPESWHEVYNMVANHPHKSSLLGWLAVVVFVLLLVGCLCGRASKNAYRELKNR</sequence>
<gene>
    <name evidence="2" type="ORF">OESDEN_14156</name>
</gene>
<accession>A0A0B1SLA8</accession>
<dbReference type="EMBL" id="KN561532">
    <property type="protein sequence ID" value="KHJ86103.1"/>
    <property type="molecule type" value="Genomic_DNA"/>
</dbReference>
<keyword evidence="1" id="KW-0472">Membrane</keyword>
<evidence type="ECO:0000313" key="3">
    <source>
        <dbReference type="Proteomes" id="UP000053660"/>
    </source>
</evidence>
<protein>
    <submittedName>
        <fullName evidence="2">Uncharacterized protein</fullName>
    </submittedName>
</protein>
<dbReference type="Proteomes" id="UP000053660">
    <property type="component" value="Unassembled WGS sequence"/>
</dbReference>